<proteinExistence type="predicted"/>
<evidence type="ECO:0000313" key="3">
    <source>
        <dbReference type="EMBL" id="KAK9989552.1"/>
    </source>
</evidence>
<dbReference type="AlphaFoldDB" id="A0AAW2BWQ0"/>
<reference evidence="3 4" key="1">
    <citation type="submission" date="2024-01" db="EMBL/GenBank/DDBJ databases">
        <title>A telomere-to-telomere, gap-free genome of sweet tea (Lithocarpus litseifolius).</title>
        <authorList>
            <person name="Zhou J."/>
        </authorList>
    </citation>
    <scope>NUCLEOTIDE SEQUENCE [LARGE SCALE GENOMIC DNA]</scope>
    <source>
        <strain evidence="3">Zhou-2022a</strain>
        <tissue evidence="3">Leaf</tissue>
    </source>
</reference>
<feature type="transmembrane region" description="Helical" evidence="1">
    <location>
        <begin position="89"/>
        <end position="111"/>
    </location>
</feature>
<dbReference type="Proteomes" id="UP001459277">
    <property type="component" value="Unassembled WGS sequence"/>
</dbReference>
<dbReference type="Pfam" id="PF04578">
    <property type="entry name" value="DUF594"/>
    <property type="match status" value="1"/>
</dbReference>
<dbReference type="InterPro" id="IPR025315">
    <property type="entry name" value="DUF4220"/>
</dbReference>
<feature type="transmembrane region" description="Helical" evidence="1">
    <location>
        <begin position="15"/>
        <end position="34"/>
    </location>
</feature>
<comment type="caution">
    <text evidence="3">The sequence shown here is derived from an EMBL/GenBank/DDBJ whole genome shotgun (WGS) entry which is preliminary data.</text>
</comment>
<name>A0AAW2BWQ0_9ROSI</name>
<dbReference type="Pfam" id="PF14299">
    <property type="entry name" value="PP2"/>
    <property type="match status" value="1"/>
</dbReference>
<accession>A0AAW2BWQ0</accession>
<keyword evidence="1" id="KW-0812">Transmembrane</keyword>
<feature type="domain" description="DUF4220" evidence="2">
    <location>
        <begin position="51"/>
        <end position="398"/>
    </location>
</feature>
<dbReference type="InterPro" id="IPR025886">
    <property type="entry name" value="PP2-like"/>
</dbReference>
<feature type="transmembrane region" description="Helical" evidence="1">
    <location>
        <begin position="298"/>
        <end position="317"/>
    </location>
</feature>
<protein>
    <recommendedName>
        <fullName evidence="2">DUF4220 domain-containing protein</fullName>
    </recommendedName>
</protein>
<gene>
    <name evidence="3" type="ORF">SO802_029791</name>
</gene>
<keyword evidence="4" id="KW-1185">Reference proteome</keyword>
<keyword evidence="1" id="KW-0472">Membrane</keyword>
<dbReference type="Pfam" id="PF13968">
    <property type="entry name" value="DUF4220"/>
    <property type="match status" value="1"/>
</dbReference>
<keyword evidence="1" id="KW-1133">Transmembrane helix</keyword>
<organism evidence="3 4">
    <name type="scientific">Lithocarpus litseifolius</name>
    <dbReference type="NCBI Taxonomy" id="425828"/>
    <lineage>
        <taxon>Eukaryota</taxon>
        <taxon>Viridiplantae</taxon>
        <taxon>Streptophyta</taxon>
        <taxon>Embryophyta</taxon>
        <taxon>Tracheophyta</taxon>
        <taxon>Spermatophyta</taxon>
        <taxon>Magnoliopsida</taxon>
        <taxon>eudicotyledons</taxon>
        <taxon>Gunneridae</taxon>
        <taxon>Pentapetalae</taxon>
        <taxon>rosids</taxon>
        <taxon>fabids</taxon>
        <taxon>Fagales</taxon>
        <taxon>Fagaceae</taxon>
        <taxon>Lithocarpus</taxon>
    </lineage>
</organism>
<feature type="transmembrane region" description="Helical" evidence="1">
    <location>
        <begin position="46"/>
        <end position="69"/>
    </location>
</feature>
<feature type="transmembrane region" description="Helical" evidence="1">
    <location>
        <begin position="329"/>
        <end position="347"/>
    </location>
</feature>
<evidence type="ECO:0000259" key="2">
    <source>
        <dbReference type="Pfam" id="PF13968"/>
    </source>
</evidence>
<evidence type="ECO:0000256" key="1">
    <source>
        <dbReference type="SAM" id="Phobius"/>
    </source>
</evidence>
<evidence type="ECO:0000313" key="4">
    <source>
        <dbReference type="Proteomes" id="UP001459277"/>
    </source>
</evidence>
<dbReference type="InterPro" id="IPR007658">
    <property type="entry name" value="DUF594"/>
</dbReference>
<dbReference type="PANTHER" id="PTHR31325">
    <property type="entry name" value="OS01G0798800 PROTEIN-RELATED"/>
    <property type="match status" value="1"/>
</dbReference>
<feature type="transmembrane region" description="Helical" evidence="1">
    <location>
        <begin position="132"/>
        <end position="154"/>
    </location>
</feature>
<dbReference type="EMBL" id="JAZDWU010000010">
    <property type="protein sequence ID" value="KAK9989552.1"/>
    <property type="molecule type" value="Genomic_DNA"/>
</dbReference>
<sequence>MEVIPRSWMNMWTEWQLRVLVLFSLSTQIILVVLGKRRKSVSGSWIRFTVWSAYLLADSIALVAAGIISNELGGVYDANGLVDPKYELITFWAPLLLLHLGGPDTITAYSLEDNELWKRHSLGVVIQAISTLYIWLTAWTSSTLSLLFFLMFIVGLTKYGERVKALFLASEKIFRDSIPDIRTDNSKIMEKCELKQLEGYHLTKHLVFEVEVPDLSTGKSLNDVHPDADELLKANRLLEMVKRLFADFIISSQDRDVSVKIFQDLSALQAFKVIEIELGFIYDFLYTKANSIYSRLGIALRIIAIFIVSIVLVLFLSLKERHHHSKIDFIITLVLLVVALFMELYAFRELLISDQTAYWLIKNKKTTFLEVINRTLRSKPIKKKRWSNSIGQFSLLSFSLSKKTLPLYGILQILGIDEMLEIHLPKRRMTREKPETQPNDIPQAISIGNDGMLEYQPYDIPQEHGVGIDEMLEIQPYDIPQEHSIDIQYLIFLGIRNIVRESPEVSGPNLKDLYSRRGGRTLEKFNHPDLSWSVDLEFDQSILIWHLATEICYFKGYISPDEIYAPANKDSGEREPKDDKSSTGILRQRCNYLSRYMLYLLVKHPNMLPIGMARIKFRDIYTEVGDFIEEHTGKSVEHIGLVEASQVLSEVKTDIMLTVGGRDRSRRDRSNSVIFHACKLVSALGEDEKKWELIKNVWLEMLGHAASQCKGRLHAQQLRRGGELLTHVWLLMAHFGLSDHFQKSRSRKYYVDEKLNKNCFVVFAKKLSISWIDQYWRWIEEKDTSGKVNEVAELLGVCWLNIEGKIRTMDLSPGTEYEVVFVVKMNNVYREYEWKNSVTLTIFSQVRNL</sequence>